<proteinExistence type="predicted"/>
<gene>
    <name evidence="2" type="ORF">WFZ85_01535</name>
</gene>
<feature type="transmembrane region" description="Helical" evidence="1">
    <location>
        <begin position="28"/>
        <end position="45"/>
    </location>
</feature>
<feature type="transmembrane region" description="Helical" evidence="1">
    <location>
        <begin position="136"/>
        <end position="159"/>
    </location>
</feature>
<keyword evidence="1" id="KW-1133">Transmembrane helix</keyword>
<evidence type="ECO:0000313" key="2">
    <source>
        <dbReference type="EMBL" id="MEM0541286.1"/>
    </source>
</evidence>
<organism evidence="2 3">
    <name type="scientific">Flavobacterium aureirubrum</name>
    <dbReference type="NCBI Taxonomy" id="3133147"/>
    <lineage>
        <taxon>Bacteria</taxon>
        <taxon>Pseudomonadati</taxon>
        <taxon>Bacteroidota</taxon>
        <taxon>Flavobacteriia</taxon>
        <taxon>Flavobacteriales</taxon>
        <taxon>Flavobacteriaceae</taxon>
        <taxon>Flavobacterium</taxon>
    </lineage>
</organism>
<keyword evidence="3" id="KW-1185">Reference proteome</keyword>
<reference evidence="2 3" key="1">
    <citation type="submission" date="2024-03" db="EMBL/GenBank/DDBJ databases">
        <title>Two novel species of the genus Flavobacterium exhibiting potentially degradation of complex polysaccharides.</title>
        <authorList>
            <person name="Lian X."/>
        </authorList>
    </citation>
    <scope>NUCLEOTIDE SEQUENCE [LARGE SCALE GENOMIC DNA]</scope>
    <source>
        <strain evidence="3">j3</strain>
    </source>
</reference>
<sequence length="165" mass="19987">MGSFFYYGLFGLINIRIMLQVLLKNKQTLFWSIFLLLLLILIRVFEDNLFYDPFLNYFKTEYSQSPLPQINIFKLFFSLGFRFYLNSVISLFLLYVIFKDTKIVKFSMLLYMILGSVLMISFIFVLNFFGEENKMTLFYIRRFLIQPIFILLFIPAFYYQKQVKK</sequence>
<keyword evidence="1" id="KW-0472">Membrane</keyword>
<feature type="transmembrane region" description="Helical" evidence="1">
    <location>
        <begin position="75"/>
        <end position="97"/>
    </location>
</feature>
<keyword evidence="1" id="KW-0812">Transmembrane</keyword>
<evidence type="ECO:0000313" key="3">
    <source>
        <dbReference type="Proteomes" id="UP001460072"/>
    </source>
</evidence>
<protein>
    <submittedName>
        <fullName evidence="2">Exosortase F system-associated protein</fullName>
    </submittedName>
</protein>
<feature type="transmembrane region" description="Helical" evidence="1">
    <location>
        <begin position="109"/>
        <end position="130"/>
    </location>
</feature>
<accession>A0ABU9N1L3</accession>
<evidence type="ECO:0000256" key="1">
    <source>
        <dbReference type="SAM" id="Phobius"/>
    </source>
</evidence>
<dbReference type="InterPro" id="IPR026414">
    <property type="entry name" value="ExosoTase_F-assoc_memb"/>
</dbReference>
<dbReference type="NCBIfam" id="TIGR04127">
    <property type="entry name" value="flavo_near_exo"/>
    <property type="match status" value="1"/>
</dbReference>
<dbReference type="Proteomes" id="UP001460072">
    <property type="component" value="Unassembled WGS sequence"/>
</dbReference>
<name>A0ABU9N1L3_9FLAO</name>
<comment type="caution">
    <text evidence="2">The sequence shown here is derived from an EMBL/GenBank/DDBJ whole genome shotgun (WGS) entry which is preliminary data.</text>
</comment>
<feature type="transmembrane region" description="Helical" evidence="1">
    <location>
        <begin position="6"/>
        <end position="23"/>
    </location>
</feature>
<dbReference type="EMBL" id="JBCGDO010000001">
    <property type="protein sequence ID" value="MEM0541286.1"/>
    <property type="molecule type" value="Genomic_DNA"/>
</dbReference>